<protein>
    <submittedName>
        <fullName evidence="1">Uncharacterized protein</fullName>
    </submittedName>
</protein>
<comment type="caution">
    <text evidence="1">The sequence shown here is derived from an EMBL/GenBank/DDBJ whole genome shotgun (WGS) entry which is preliminary data.</text>
</comment>
<sequence>MTADISPQKVKYLVMMNKSKIPPDSASSSGLQKLLCNAGPLTNDKNQKQEIKPEHGIQEDLPVASVSGLQNSTESNQQIKFVEIGSLPKIIRPILKANNRKQIASILSSTPNKENLEEKEREKNSKNDAKKRKCEERVFNKTRTKIIEEIPKRSDEEILCPGCEERYFDPAVEDWIKCDVL</sequence>
<accession>A0ACB9TAZ7</accession>
<reference evidence="1" key="1">
    <citation type="submission" date="2022-04" db="EMBL/GenBank/DDBJ databases">
        <title>Chromosome-scale genome assembly of Holotrichia oblita Faldermann.</title>
        <authorList>
            <person name="Rongchong L."/>
        </authorList>
    </citation>
    <scope>NUCLEOTIDE SEQUENCE</scope>
    <source>
        <strain evidence="1">81SQS9</strain>
    </source>
</reference>
<gene>
    <name evidence="1" type="ORF">MML48_4g00013969</name>
</gene>
<evidence type="ECO:0000313" key="1">
    <source>
        <dbReference type="EMBL" id="KAI4463855.1"/>
    </source>
</evidence>
<proteinExistence type="predicted"/>
<keyword evidence="2" id="KW-1185">Reference proteome</keyword>
<organism evidence="1 2">
    <name type="scientific">Holotrichia oblita</name>
    <name type="common">Chafer beetle</name>
    <dbReference type="NCBI Taxonomy" id="644536"/>
    <lineage>
        <taxon>Eukaryota</taxon>
        <taxon>Metazoa</taxon>
        <taxon>Ecdysozoa</taxon>
        <taxon>Arthropoda</taxon>
        <taxon>Hexapoda</taxon>
        <taxon>Insecta</taxon>
        <taxon>Pterygota</taxon>
        <taxon>Neoptera</taxon>
        <taxon>Endopterygota</taxon>
        <taxon>Coleoptera</taxon>
        <taxon>Polyphaga</taxon>
        <taxon>Scarabaeiformia</taxon>
        <taxon>Scarabaeidae</taxon>
        <taxon>Melolonthinae</taxon>
        <taxon>Holotrichia</taxon>
    </lineage>
</organism>
<dbReference type="Proteomes" id="UP001056778">
    <property type="component" value="Chromosome 4"/>
</dbReference>
<dbReference type="EMBL" id="CM043018">
    <property type="protein sequence ID" value="KAI4463855.1"/>
    <property type="molecule type" value="Genomic_DNA"/>
</dbReference>
<evidence type="ECO:0000313" key="2">
    <source>
        <dbReference type="Proteomes" id="UP001056778"/>
    </source>
</evidence>
<name>A0ACB9TAZ7_HOLOL</name>